<dbReference type="AlphaFoldDB" id="A0A1R3IE07"/>
<keyword evidence="4" id="KW-0472">Membrane</keyword>
<evidence type="ECO:0000256" key="5">
    <source>
        <dbReference type="SAM" id="Coils"/>
    </source>
</evidence>
<comment type="caution">
    <text evidence="8">The sequence shown here is derived from an EMBL/GenBank/DDBJ whole genome shotgun (WGS) entry which is preliminary data.</text>
</comment>
<keyword evidence="2" id="KW-0812">Transmembrane</keyword>
<dbReference type="PANTHER" id="PTHR31422:SF1">
    <property type="entry name" value="GTD-BINDING DOMAIN-CONTAINING PROTEIN"/>
    <property type="match status" value="1"/>
</dbReference>
<accession>A0A1R3IE07</accession>
<dbReference type="GO" id="GO:0016020">
    <property type="term" value="C:membrane"/>
    <property type="evidence" value="ECO:0007669"/>
    <property type="project" value="UniProtKB-SubCell"/>
</dbReference>
<gene>
    <name evidence="8" type="ORF">COLO4_23938</name>
</gene>
<evidence type="ECO:0000313" key="8">
    <source>
        <dbReference type="EMBL" id="OMO80804.1"/>
    </source>
</evidence>
<dbReference type="Pfam" id="PF04576">
    <property type="entry name" value="Zein-binding"/>
    <property type="match status" value="1"/>
</dbReference>
<evidence type="ECO:0000256" key="2">
    <source>
        <dbReference type="ARBA" id="ARBA00022692"/>
    </source>
</evidence>
<keyword evidence="3" id="KW-1133">Transmembrane helix</keyword>
<dbReference type="Proteomes" id="UP000187203">
    <property type="component" value="Unassembled WGS sequence"/>
</dbReference>
<protein>
    <recommendedName>
        <fullName evidence="7">GTD-binding domain-containing protein</fullName>
    </recommendedName>
</protein>
<reference evidence="9" key="1">
    <citation type="submission" date="2013-09" db="EMBL/GenBank/DDBJ databases">
        <title>Corchorus olitorius genome sequencing.</title>
        <authorList>
            <person name="Alam M."/>
            <person name="Haque M.S."/>
            <person name="Islam M.S."/>
            <person name="Emdad E.M."/>
            <person name="Islam M.M."/>
            <person name="Ahmed B."/>
            <person name="Halim A."/>
            <person name="Hossen Q.M.M."/>
            <person name="Hossain M.Z."/>
            <person name="Ahmed R."/>
            <person name="Khan M.M."/>
            <person name="Islam R."/>
            <person name="Rashid M.M."/>
            <person name="Khan S.A."/>
            <person name="Rahman M.S."/>
            <person name="Alam M."/>
            <person name="Yahiya A.S."/>
            <person name="Khan M.S."/>
            <person name="Azam M.S."/>
            <person name="Haque T."/>
            <person name="Lashkar M.Z.H."/>
            <person name="Akhand A.I."/>
            <person name="Morshed G."/>
            <person name="Roy S."/>
            <person name="Uddin K.S."/>
            <person name="Rabeya T."/>
            <person name="Hossain A.S."/>
            <person name="Chowdhury A."/>
            <person name="Snigdha A.R."/>
            <person name="Mortoza M.S."/>
            <person name="Matin S.A."/>
            <person name="Hoque S.M.E."/>
            <person name="Islam M.K."/>
            <person name="Roy D.K."/>
            <person name="Haider R."/>
            <person name="Moosa M.M."/>
            <person name="Elias S.M."/>
            <person name="Hasan A.M."/>
            <person name="Jahan S."/>
            <person name="Shafiuddin M."/>
            <person name="Mahmood N."/>
            <person name="Shommy N.S."/>
        </authorList>
    </citation>
    <scope>NUCLEOTIDE SEQUENCE [LARGE SCALE GENOMIC DNA]</scope>
    <source>
        <strain evidence="9">cv. O-4</strain>
    </source>
</reference>
<dbReference type="EMBL" id="AWUE01018376">
    <property type="protein sequence ID" value="OMO80804.1"/>
    <property type="molecule type" value="Genomic_DNA"/>
</dbReference>
<feature type="coiled-coil region" evidence="5">
    <location>
        <begin position="411"/>
        <end position="470"/>
    </location>
</feature>
<dbReference type="OrthoDB" id="1105498at2759"/>
<organism evidence="8 9">
    <name type="scientific">Corchorus olitorius</name>
    <dbReference type="NCBI Taxonomy" id="93759"/>
    <lineage>
        <taxon>Eukaryota</taxon>
        <taxon>Viridiplantae</taxon>
        <taxon>Streptophyta</taxon>
        <taxon>Embryophyta</taxon>
        <taxon>Tracheophyta</taxon>
        <taxon>Spermatophyta</taxon>
        <taxon>Magnoliopsida</taxon>
        <taxon>eudicotyledons</taxon>
        <taxon>Gunneridae</taxon>
        <taxon>Pentapetalae</taxon>
        <taxon>rosids</taxon>
        <taxon>malvids</taxon>
        <taxon>Malvales</taxon>
        <taxon>Malvaceae</taxon>
        <taxon>Grewioideae</taxon>
        <taxon>Apeibeae</taxon>
        <taxon>Corchorus</taxon>
    </lineage>
</organism>
<proteinExistence type="predicted"/>
<keyword evidence="5" id="KW-0175">Coiled coil</keyword>
<dbReference type="GO" id="GO:0080115">
    <property type="term" value="F:myosin XI tail binding"/>
    <property type="evidence" value="ECO:0007669"/>
    <property type="project" value="UniProtKB-ARBA"/>
</dbReference>
<comment type="subcellular location">
    <subcellularLocation>
        <location evidence="1">Membrane</location>
    </subcellularLocation>
</comment>
<evidence type="ECO:0000259" key="7">
    <source>
        <dbReference type="PROSITE" id="PS51775"/>
    </source>
</evidence>
<keyword evidence="9" id="KW-1185">Reference proteome</keyword>
<evidence type="ECO:0000256" key="6">
    <source>
        <dbReference type="SAM" id="MobiDB-lite"/>
    </source>
</evidence>
<feature type="domain" description="GTD-binding" evidence="7">
    <location>
        <begin position="13"/>
        <end position="111"/>
    </location>
</feature>
<feature type="region of interest" description="Disordered" evidence="6">
    <location>
        <begin position="264"/>
        <end position="286"/>
    </location>
</feature>
<evidence type="ECO:0000256" key="1">
    <source>
        <dbReference type="ARBA" id="ARBA00004370"/>
    </source>
</evidence>
<evidence type="ECO:0000313" key="9">
    <source>
        <dbReference type="Proteomes" id="UP000187203"/>
    </source>
</evidence>
<dbReference type="PANTHER" id="PTHR31422">
    <property type="entry name" value="BNAANNG28530D PROTEIN"/>
    <property type="match status" value="1"/>
</dbReference>
<dbReference type="InterPro" id="IPR007656">
    <property type="entry name" value="GTD-bd"/>
</dbReference>
<name>A0A1R3IE07_9ROSI</name>
<evidence type="ECO:0000256" key="4">
    <source>
        <dbReference type="ARBA" id="ARBA00023136"/>
    </source>
</evidence>
<dbReference type="PROSITE" id="PS51775">
    <property type="entry name" value="GTD_BINDING"/>
    <property type="match status" value="1"/>
</dbReference>
<evidence type="ECO:0000256" key="3">
    <source>
        <dbReference type="ARBA" id="ARBA00022989"/>
    </source>
</evidence>
<sequence length="492" mass="55725">MASSSTSSPIQETDIKVLKETLRSQQQLLQKLYAEIDVEREASATATNEALSMILRLQGEKAAVKMEASQYKREAEEKICHAEESLAIFEDLMYQKEMEISSLEFQIQAYKYKLLSLGCEEFDEFDKQSPEVPTPERNDALFLGEKGVQATVRRLSSLPLTLPLDFYQRKVSTNVNPVADLSSSIEAGNAEHIVHDKGLGSRRSSLNSSGDFNSYWEQIRTLDEKVKEISDCVEVGQSKPSIAKVETVSRTTNSLSPSRLKFPPKLPKIKTNESSSEREAIPSSGCSPSTVYDIFEVPDVVEVPETSKSSKPWFNVEKIRGKSILEEDCRLKKPDAFPEETFDSPEEDEIEWIKKNNKFLSAKPENFCNSDHSSSPEYKLVSGKNEKKLCKVWDQTNGECKSGVPHPANGKTQYRMELQQLTQRVEQLESGRSSTSHEISEAREEELNLLRELREQLNSIQSEMKSLRPKKSSPLDELNLNPLTEAMLYFWL</sequence>
<feature type="coiled-coil region" evidence="5">
    <location>
        <begin position="15"/>
        <end position="74"/>
    </location>
</feature>
<dbReference type="STRING" id="93759.A0A1R3IE07"/>